<gene>
    <name evidence="3" type="ORF">A2933_01395</name>
</gene>
<keyword evidence="2" id="KW-0812">Transmembrane</keyword>
<evidence type="ECO:0000313" key="4">
    <source>
        <dbReference type="Proteomes" id="UP000179381"/>
    </source>
</evidence>
<feature type="coiled-coil region" evidence="1">
    <location>
        <begin position="1"/>
        <end position="28"/>
    </location>
</feature>
<comment type="caution">
    <text evidence="3">The sequence shown here is derived from an EMBL/GenBank/DDBJ whole genome shotgun (WGS) entry which is preliminary data.</text>
</comment>
<accession>A0A1F6XBE3</accession>
<keyword evidence="1" id="KW-0175">Coiled coil</keyword>
<evidence type="ECO:0000256" key="2">
    <source>
        <dbReference type="SAM" id="Phobius"/>
    </source>
</evidence>
<organism evidence="3 4">
    <name type="scientific">Candidatus Nomurabacteria bacterium RIFCSPLOWO2_01_FULL_46_18</name>
    <dbReference type="NCBI Taxonomy" id="1801783"/>
    <lineage>
        <taxon>Bacteria</taxon>
        <taxon>Candidatus Nomuraibacteriota</taxon>
    </lineage>
</organism>
<keyword evidence="2" id="KW-1133">Transmembrane helix</keyword>
<proteinExistence type="predicted"/>
<evidence type="ECO:0000313" key="3">
    <source>
        <dbReference type="EMBL" id="OGI91530.1"/>
    </source>
</evidence>
<keyword evidence="2" id="KW-0472">Membrane</keyword>
<dbReference type="AlphaFoldDB" id="A0A1F6XBE3"/>
<name>A0A1F6XBE3_9BACT</name>
<evidence type="ECO:0000256" key="1">
    <source>
        <dbReference type="SAM" id="Coils"/>
    </source>
</evidence>
<reference evidence="3 4" key="1">
    <citation type="journal article" date="2016" name="Nat. Commun.">
        <title>Thousands of microbial genomes shed light on interconnected biogeochemical processes in an aquifer system.</title>
        <authorList>
            <person name="Anantharaman K."/>
            <person name="Brown C.T."/>
            <person name="Hug L.A."/>
            <person name="Sharon I."/>
            <person name="Castelle C.J."/>
            <person name="Probst A.J."/>
            <person name="Thomas B.C."/>
            <person name="Singh A."/>
            <person name="Wilkins M.J."/>
            <person name="Karaoz U."/>
            <person name="Brodie E.L."/>
            <person name="Williams K.H."/>
            <person name="Hubbard S.S."/>
            <person name="Banfield J.F."/>
        </authorList>
    </citation>
    <scope>NUCLEOTIDE SEQUENCE [LARGE SCALE GENOMIC DNA]</scope>
</reference>
<feature type="transmembrane region" description="Helical" evidence="2">
    <location>
        <begin position="28"/>
        <end position="51"/>
    </location>
</feature>
<protein>
    <submittedName>
        <fullName evidence="3">Uncharacterized protein</fullName>
    </submittedName>
</protein>
<dbReference type="Proteomes" id="UP000179381">
    <property type="component" value="Unassembled WGS sequence"/>
</dbReference>
<dbReference type="EMBL" id="MFVH01000027">
    <property type="protein sequence ID" value="OGI91530.1"/>
    <property type="molecule type" value="Genomic_DNA"/>
</dbReference>
<sequence length="77" mass="9114">MEEEIRRIRELTEENNQMLKKMRRSQQIASVMRALYWLVIIGSAIGAYYLFQPYIDQLKNVYGGASDVLQNFKQINQ</sequence>